<comment type="caution">
    <text evidence="3">The sequence shown here is derived from an EMBL/GenBank/DDBJ whole genome shotgun (WGS) entry which is preliminary data.</text>
</comment>
<dbReference type="EMBL" id="JAPXFL010000003">
    <property type="protein sequence ID" value="KAK9508388.1"/>
    <property type="molecule type" value="Genomic_DNA"/>
</dbReference>
<feature type="coiled-coil region" evidence="1">
    <location>
        <begin position="678"/>
        <end position="747"/>
    </location>
</feature>
<feature type="coiled-coil region" evidence="1">
    <location>
        <begin position="847"/>
        <end position="996"/>
    </location>
</feature>
<feature type="coiled-coil region" evidence="1">
    <location>
        <begin position="1748"/>
        <end position="1816"/>
    </location>
</feature>
<feature type="coiled-coil region" evidence="1">
    <location>
        <begin position="1025"/>
        <end position="1146"/>
    </location>
</feature>
<feature type="coiled-coil region" evidence="1">
    <location>
        <begin position="1645"/>
        <end position="1697"/>
    </location>
</feature>
<feature type="region of interest" description="Disordered" evidence="2">
    <location>
        <begin position="1"/>
        <end position="29"/>
    </location>
</feature>
<feature type="coiled-coil region" evidence="1">
    <location>
        <begin position="570"/>
        <end position="611"/>
    </location>
</feature>
<feature type="coiled-coil region" evidence="1">
    <location>
        <begin position="1850"/>
        <end position="1884"/>
    </location>
</feature>
<name>A0AAW1DE39_9HEMI</name>
<keyword evidence="4" id="KW-1185">Reference proteome</keyword>
<reference evidence="3 4" key="1">
    <citation type="submission" date="2022-12" db="EMBL/GenBank/DDBJ databases">
        <title>Chromosome-level genome assembly of true bugs.</title>
        <authorList>
            <person name="Ma L."/>
            <person name="Li H."/>
        </authorList>
    </citation>
    <scope>NUCLEOTIDE SEQUENCE [LARGE SCALE GENOMIC DNA]</scope>
    <source>
        <strain evidence="3">Lab_2022b</strain>
    </source>
</reference>
<accession>A0AAW1DE39</accession>
<feature type="coiled-coil region" evidence="1">
    <location>
        <begin position="1218"/>
        <end position="1313"/>
    </location>
</feature>
<proteinExistence type="predicted"/>
<evidence type="ECO:0000256" key="1">
    <source>
        <dbReference type="SAM" id="Coils"/>
    </source>
</evidence>
<feature type="coiled-coil region" evidence="1">
    <location>
        <begin position="1533"/>
        <end position="1619"/>
    </location>
</feature>
<feature type="region of interest" description="Disordered" evidence="2">
    <location>
        <begin position="1884"/>
        <end position="1909"/>
    </location>
</feature>
<feature type="coiled-coil region" evidence="1">
    <location>
        <begin position="1370"/>
        <end position="1404"/>
    </location>
</feature>
<keyword evidence="1" id="KW-0175">Coiled coil</keyword>
<dbReference type="Proteomes" id="UP001461498">
    <property type="component" value="Unassembled WGS sequence"/>
</dbReference>
<evidence type="ECO:0000313" key="4">
    <source>
        <dbReference type="Proteomes" id="UP001461498"/>
    </source>
</evidence>
<feature type="compositionally biased region" description="Low complexity" evidence="2">
    <location>
        <begin position="1888"/>
        <end position="1902"/>
    </location>
</feature>
<evidence type="ECO:0000313" key="3">
    <source>
        <dbReference type="EMBL" id="KAK9508388.1"/>
    </source>
</evidence>
<sequence length="1983" mass="232881">MEETSIKSTFDEKTNESPEEINELSLGDESWSELLDTNFETKCQWKEELPLSDELRQLDEEQKQQIAEARAWVEEEEAMDEILRQDIAELQRAKQKIFEESVDSEHHYSKDDVDHSSPVLSAEIPPEARERILELENKVKNLQDQLDEKTVKVAQVSDLYTELLSKLNESRERSLATDREFKASFARIKEDYAEVESLLKSEIERYKATAKQIEFKLTEKELEVTELRKEREELLNSKTELETKYNESVASVESLNKYILKIKVQLKNIKTERDNLKKEMINLEDIEVIKQRLSQLEEERNALLKEKENAEDVKILRDRIALLEEEKGNLLLQVIDLDEIKETAKTSQKQFADLENSFAELKNNASLLEVENQRISSNYEKAESKIKEQQAIIDRFLRSAQESEEQKIMAVMRSVELEEQLSYRDKEISQLKQDFSKLETSPKKSTIVEKDDKIEQHCTEVDYKETFQDETVATNVVQLFNAEQHLSLNQSADIENLTKNYEKQLSSLENSIQLLTNEKSELLKQLEESKKREEILKKEMNGQQPTSASQQQVSETDPLYQKFKKVVANYKIKTKLCQELESKIENLNIQLTEKDVEIQRLIEEKNQLTEVLSTSDMRINELENSISVKSMKINELIRVIEQIYGIEEGLLNENFDSALLNDVVRRCKDSKEADIQMVQQQMCKMNSVLMNVAKLENELEELKKSLKEKDDAINELENERAKLSDVVKFNEKELEMLRSMYEKVSEKNEHFYTDLMSIEKEMANGKTELLSRLEVVTQNYDKCLSNLQERENYIETLEQDIVSMKTKMYNIESGMDERHRILKETSDQLMAKFQAAEIMSQTFEKYKSEVEKKIDILEMQKRKAEENERLIREQLVNVEENRLKLQKDNEELNIKLNEMSEQLENLLDIKNSYNTTLDKIEELNSELTQTTLSFELKSERLENLEQERMELVNKLTDLEDAYSDVETKLDEYTEKNTNLQNELHIKSNDLETMKMEKLNLIKKTEEIENSYSELVKKYEEINNINNNLLSDLNSKTQQLQNFEEEKRTFLEKYSYLENQYKEIYNKFLETVNKNKEIENELLNKNQSLSEANQKLFDLQTQIVETEALNASIQDDYSKLEKNLEVLKRFEEENRKLKELLELKQNEPVKEVEESTVDEGVENKVVVEQSVGVFQWSDQAAVTQDNPFGDIKDEEDGWGWMAQEAALEHDHKHSEALKIQELTTKLNSITEEKDLYLNELNIMKTKCQKLMIKLKEMKTLNENLERAKTVGFSDLDFALQEELRAENDRLQLKLTELNTQLISLKTEKESMVKRLDTLISANEQLVDLKERQDLEVQMWQKKSNQLMNEVKFLKSHLETDSVEGGNNQIDNSEMSDKITALVRENEELKTLLETKKRELDAIKEIDLELPEKFAALVNENEELTSLLNKLKYDNEIKFNECKNKIDELMLEKENLLRNLEIKDKEIEEFTKKIHTNLNEIENLKLFLDRKENELLEIKRENEMLYAKKSLCVDFSQQTENFTKEEDGIKMFSFNDNQQDTFEKELQKNKELEELLIKVQQLNEEKINLENYIKILEKDLKHVPHVDEETGSDRNELYSMLEDCKREVSLWKQKAEDLTKEFKLKEEHFNQIIFMKDEENVSLLNTLSAKEQTLQEVNSKMETLRTESERMKNFFTAERDALQDEIKRLATEQTLAQQQNGTEFFNNKITDLQNVLDETIKDCNNKDIIINNLKQQIQHSADNSNHTEIIRNLEQEKAMVETLLKETQAEVVSLRNELTKRKNETLPESPDSNILLTLKEKDNEIGRLTKTVVEMQERLLRMEEGRLLTSLNDLQKRLDHALYTAHLRDVQCEELTQEILQLLEERDNLQFRLAESLRTINNLTNKDESVSSSSSPVHLFPSQSPSSPANEKLNKLRHEYRRDPNVQMESESRHVQHMQLYSHQQSPINEEANTSADYGFFNWFFGGSSVSPSRNQTENQKEESP</sequence>
<evidence type="ECO:0000256" key="2">
    <source>
        <dbReference type="SAM" id="MobiDB-lite"/>
    </source>
</evidence>
<feature type="coiled-coil region" evidence="1">
    <location>
        <begin position="491"/>
        <end position="543"/>
    </location>
</feature>
<gene>
    <name evidence="3" type="ORF">O3M35_005963</name>
</gene>
<feature type="coiled-coil region" evidence="1">
    <location>
        <begin position="203"/>
        <end position="406"/>
    </location>
</feature>
<feature type="coiled-coil region" evidence="1">
    <location>
        <begin position="132"/>
        <end position="159"/>
    </location>
</feature>
<feature type="coiled-coil region" evidence="1">
    <location>
        <begin position="55"/>
        <end position="93"/>
    </location>
</feature>
<organism evidence="3 4">
    <name type="scientific">Rhynocoris fuscipes</name>
    <dbReference type="NCBI Taxonomy" id="488301"/>
    <lineage>
        <taxon>Eukaryota</taxon>
        <taxon>Metazoa</taxon>
        <taxon>Ecdysozoa</taxon>
        <taxon>Arthropoda</taxon>
        <taxon>Hexapoda</taxon>
        <taxon>Insecta</taxon>
        <taxon>Pterygota</taxon>
        <taxon>Neoptera</taxon>
        <taxon>Paraneoptera</taxon>
        <taxon>Hemiptera</taxon>
        <taxon>Heteroptera</taxon>
        <taxon>Panheteroptera</taxon>
        <taxon>Cimicomorpha</taxon>
        <taxon>Reduviidae</taxon>
        <taxon>Harpactorinae</taxon>
        <taxon>Harpactorini</taxon>
        <taxon>Rhynocoris</taxon>
    </lineage>
</organism>
<protein>
    <submittedName>
        <fullName evidence="3">Uncharacterized protein</fullName>
    </submittedName>
</protein>
<feature type="coiled-coil region" evidence="1">
    <location>
        <begin position="1437"/>
        <end position="1506"/>
    </location>
</feature>